<dbReference type="Pfam" id="PF00717">
    <property type="entry name" value="Peptidase_S24"/>
    <property type="match status" value="1"/>
</dbReference>
<dbReference type="SMART" id="SM00530">
    <property type="entry name" value="HTH_XRE"/>
    <property type="match status" value="1"/>
</dbReference>
<reference evidence="2" key="1">
    <citation type="submission" date="2021-08" db="EMBL/GenBank/DDBJ databases">
        <authorList>
            <person name="Martino G."/>
            <person name="Holtappels D."/>
            <person name="Wagemans J."/>
            <person name="Lavigne R."/>
            <person name="Turina M."/>
            <person name="Ciuffo M."/>
        </authorList>
    </citation>
    <scope>NUCLEOTIDE SEQUENCE</scope>
</reference>
<dbReference type="SUPFAM" id="SSF51306">
    <property type="entry name" value="LexA/Signal peptidase"/>
    <property type="match status" value="1"/>
</dbReference>
<keyword evidence="3" id="KW-1185">Reference proteome</keyword>
<dbReference type="Proteomes" id="UP000828785">
    <property type="component" value="Segment"/>
</dbReference>
<sequence length="221" mass="24377">MEFKDRLRARMTDLKLTATELSSKIGVSKATITFWRNGTNGATGSNLMELARALQCSPQWLETGKGDMQESHGRGGEPANFALMDAPDRMYRYPVVSWVAAGEWTEAVEPLPTGIGDRYEISDYKAKGPAFWLEVRGDSMTALNGTSIPEGMMILIDTEADVRPGKFVVAKLPNSEEATFKKLVEDAGRRYLKPLNPAYAMIECSDDCRIIGVAVRMTGML</sequence>
<dbReference type="EMBL" id="MZ868718">
    <property type="protein sequence ID" value="UAW53914.1"/>
    <property type="molecule type" value="Genomic_DNA"/>
</dbReference>
<proteinExistence type="predicted"/>
<protein>
    <submittedName>
        <fullName evidence="2">Repressor protein cI</fullName>
    </submittedName>
</protein>
<dbReference type="Pfam" id="PF01381">
    <property type="entry name" value="HTH_3"/>
    <property type="match status" value="1"/>
</dbReference>
<dbReference type="Gene3D" id="2.10.109.10">
    <property type="entry name" value="Umud Fragment, subunit A"/>
    <property type="match status" value="1"/>
</dbReference>
<evidence type="ECO:0000313" key="2">
    <source>
        <dbReference type="EMBL" id="UAW53914.1"/>
    </source>
</evidence>
<evidence type="ECO:0000259" key="1">
    <source>
        <dbReference type="PROSITE" id="PS50943"/>
    </source>
</evidence>
<evidence type="ECO:0000313" key="3">
    <source>
        <dbReference type="Proteomes" id="UP000828785"/>
    </source>
</evidence>
<name>A0AAE8XMG9_9CAUD</name>
<dbReference type="CDD" id="cd06529">
    <property type="entry name" value="S24_LexA-like"/>
    <property type="match status" value="1"/>
</dbReference>
<dbReference type="InterPro" id="IPR015927">
    <property type="entry name" value="Peptidase_S24_S26A/B/C"/>
</dbReference>
<dbReference type="InterPro" id="IPR036286">
    <property type="entry name" value="LexA/Signal_pep-like_sf"/>
</dbReference>
<dbReference type="PROSITE" id="PS50943">
    <property type="entry name" value="HTH_CROC1"/>
    <property type="match status" value="1"/>
</dbReference>
<accession>A0AAE8XMG9</accession>
<dbReference type="InterPro" id="IPR050077">
    <property type="entry name" value="LexA_repressor"/>
</dbReference>
<dbReference type="Gene3D" id="1.10.260.40">
    <property type="entry name" value="lambda repressor-like DNA-binding domains"/>
    <property type="match status" value="1"/>
</dbReference>
<dbReference type="SUPFAM" id="SSF47413">
    <property type="entry name" value="lambda repressor-like DNA-binding domains"/>
    <property type="match status" value="1"/>
</dbReference>
<dbReference type="PANTHER" id="PTHR33516">
    <property type="entry name" value="LEXA REPRESSOR"/>
    <property type="match status" value="1"/>
</dbReference>
<dbReference type="GO" id="GO:0003677">
    <property type="term" value="F:DNA binding"/>
    <property type="evidence" value="ECO:0007669"/>
    <property type="project" value="InterPro"/>
</dbReference>
<dbReference type="PANTHER" id="PTHR33516:SF2">
    <property type="entry name" value="LEXA REPRESSOR-RELATED"/>
    <property type="match status" value="1"/>
</dbReference>
<dbReference type="CDD" id="cd00093">
    <property type="entry name" value="HTH_XRE"/>
    <property type="match status" value="1"/>
</dbReference>
<gene>
    <name evidence="2" type="ORF">psageK9_44c</name>
</gene>
<dbReference type="InterPro" id="IPR010982">
    <property type="entry name" value="Lambda_DNA-bd_dom_sf"/>
</dbReference>
<dbReference type="InterPro" id="IPR001387">
    <property type="entry name" value="Cro/C1-type_HTH"/>
</dbReference>
<feature type="domain" description="HTH cro/C1-type" evidence="1">
    <location>
        <begin position="7"/>
        <end position="61"/>
    </location>
</feature>
<organism evidence="2 3">
    <name type="scientific">Pseudomonas phage psageK9</name>
    <dbReference type="NCBI Taxonomy" id="2875722"/>
    <lineage>
        <taxon>Viruses</taxon>
        <taxon>Duplodnaviria</taxon>
        <taxon>Heunggongvirae</taxon>
        <taxon>Uroviricota</taxon>
        <taxon>Caudoviricetes</taxon>
        <taxon>Readingvirus</taxon>
        <taxon>Readingvirus psageK9</taxon>
    </lineage>
</organism>
<dbReference type="InterPro" id="IPR039418">
    <property type="entry name" value="LexA-like"/>
</dbReference>